<evidence type="ECO:0000313" key="1">
    <source>
        <dbReference type="EMBL" id="CAB4886119.1"/>
    </source>
</evidence>
<dbReference type="Pfam" id="PF13589">
    <property type="entry name" value="HATPase_c_3"/>
    <property type="match status" value="1"/>
</dbReference>
<gene>
    <name evidence="1" type="ORF">UFOPK3482_00739</name>
</gene>
<sequence>MGKDIEFFDATPDRRLLVDIGAANYTVPQAIAELVANCMDAKVPIDEFQVAPIEIEIAVTDESVSIIDNGQGMERRVLGEAMRLSALMDAVTGNTRTRKGMYGLGMKAACASLGLLWEITSRPANDENEYIVEVDLEVWLKNADRTDWKMGVEKRKFDSKISPLGSRAHGTAIVVKRLRESFTIPTAVTELIGMAYKPHLESGDKILVNDFEVQPKRYDLIEGSKIPINLKIGSDVVTGWVGLDKKTHNDGNYGINIYREKQLVDAWNKDFIRAHLMNSRVVGEIELPFVNANFHKNGLNKGTAEWKNVKEAMKELLKPAVKASGDMAKNKKDPTRSAKAITGLQQAYGAIVTCLPPDAPIVDVNSVPTPHTASKPAAIPNLLAHGSLGDIQIENSIYSLSNRLEDLEDERLPWDYIFDEPTRDLQIIINTQSRVYQYSTDQLLVSTLALSEVLIGFMMKYHGYSYEKAKENRDNWLHSSLASRVQVGAKNG</sequence>
<proteinExistence type="predicted"/>
<reference evidence="1" key="1">
    <citation type="submission" date="2020-05" db="EMBL/GenBank/DDBJ databases">
        <authorList>
            <person name="Chiriac C."/>
            <person name="Salcher M."/>
            <person name="Ghai R."/>
            <person name="Kavagutti S V."/>
        </authorList>
    </citation>
    <scope>NUCLEOTIDE SEQUENCE</scope>
</reference>
<dbReference type="Gene3D" id="3.30.565.10">
    <property type="entry name" value="Histidine kinase-like ATPase, C-terminal domain"/>
    <property type="match status" value="1"/>
</dbReference>
<dbReference type="AlphaFoldDB" id="A0A6J7F1H1"/>
<accession>A0A6J7F1H1</accession>
<protein>
    <submittedName>
        <fullName evidence="1">Unannotated protein</fullName>
    </submittedName>
</protein>
<organism evidence="1">
    <name type="scientific">freshwater metagenome</name>
    <dbReference type="NCBI Taxonomy" id="449393"/>
    <lineage>
        <taxon>unclassified sequences</taxon>
        <taxon>metagenomes</taxon>
        <taxon>ecological metagenomes</taxon>
    </lineage>
</organism>
<dbReference type="SUPFAM" id="SSF55874">
    <property type="entry name" value="ATPase domain of HSP90 chaperone/DNA topoisomerase II/histidine kinase"/>
    <property type="match status" value="1"/>
</dbReference>
<name>A0A6J7F1H1_9ZZZZ</name>
<dbReference type="EMBL" id="CAFBLZ010000056">
    <property type="protein sequence ID" value="CAB4886119.1"/>
    <property type="molecule type" value="Genomic_DNA"/>
</dbReference>
<dbReference type="InterPro" id="IPR036890">
    <property type="entry name" value="HATPase_C_sf"/>
</dbReference>